<dbReference type="Gene3D" id="1.20.1270.50">
    <property type="entry name" value="Glycoside hydrolase family 38, central domain"/>
    <property type="match status" value="1"/>
</dbReference>
<dbReference type="FunFam" id="2.70.98.30:FF:000001">
    <property type="entry name" value="alpha-mannosidase 2C1 isoform X2"/>
    <property type="match status" value="1"/>
</dbReference>
<dbReference type="FunFam" id="1.20.1270.50:FF:000004">
    <property type="entry name" value="alpha-mannosidase 2C1 isoform X1"/>
    <property type="match status" value="1"/>
</dbReference>
<dbReference type="SUPFAM" id="SSF74650">
    <property type="entry name" value="Galactose mutarotase-like"/>
    <property type="match status" value="1"/>
</dbReference>
<keyword evidence="4" id="KW-0479">Metal-binding</keyword>
<proteinExistence type="inferred from homology"/>
<comment type="catalytic activity">
    <reaction evidence="1">
        <text>Hydrolysis of terminal, non-reducing alpha-D-mannose residues in alpha-D-mannosides.</text>
        <dbReference type="EC" id="3.2.1.24"/>
    </reaction>
</comment>
<dbReference type="EMBL" id="JARJCN010000008">
    <property type="protein sequence ID" value="KAJ7098517.1"/>
    <property type="molecule type" value="Genomic_DNA"/>
</dbReference>
<evidence type="ECO:0000256" key="5">
    <source>
        <dbReference type="ARBA" id="ARBA00022801"/>
    </source>
</evidence>
<keyword evidence="5 10" id="KW-0378">Hydrolase</keyword>
<evidence type="ECO:0000259" key="9">
    <source>
        <dbReference type="SMART" id="SM00872"/>
    </source>
</evidence>
<dbReference type="InterPro" id="IPR041147">
    <property type="entry name" value="GH38_C"/>
</dbReference>
<dbReference type="PANTHER" id="PTHR46017:SF1">
    <property type="entry name" value="ALPHA-MANNOSIDASE 2C1"/>
    <property type="match status" value="1"/>
</dbReference>
<evidence type="ECO:0000313" key="10">
    <source>
        <dbReference type="EMBL" id="KAJ7098517.1"/>
    </source>
</evidence>
<evidence type="ECO:0000256" key="8">
    <source>
        <dbReference type="ARBA" id="ARBA00071615"/>
    </source>
</evidence>
<evidence type="ECO:0000256" key="2">
    <source>
        <dbReference type="ARBA" id="ARBA00009792"/>
    </source>
</evidence>
<evidence type="ECO:0000313" key="11">
    <source>
        <dbReference type="Proteomes" id="UP001222325"/>
    </source>
</evidence>
<dbReference type="Gene3D" id="3.20.110.10">
    <property type="entry name" value="Glycoside hydrolase 38, N terminal domain"/>
    <property type="match status" value="1"/>
</dbReference>
<dbReference type="SUPFAM" id="SSF88713">
    <property type="entry name" value="Glycoside hydrolase/deacetylase"/>
    <property type="match status" value="1"/>
</dbReference>
<dbReference type="GO" id="GO:0004559">
    <property type="term" value="F:alpha-mannosidase activity"/>
    <property type="evidence" value="ECO:0007669"/>
    <property type="project" value="UniProtKB-EC"/>
</dbReference>
<accession>A0AAD6UCZ8</accession>
<comment type="function">
    <text evidence="7">Degrades free oligosaccharides in the vacuole.</text>
</comment>
<comment type="similarity">
    <text evidence="2">Belongs to the glycosyl hydrolase 38 family.</text>
</comment>
<dbReference type="InterPro" id="IPR011330">
    <property type="entry name" value="Glyco_hydro/deAcase_b/a-brl"/>
</dbReference>
<dbReference type="GO" id="GO:0009313">
    <property type="term" value="P:oligosaccharide catabolic process"/>
    <property type="evidence" value="ECO:0007669"/>
    <property type="project" value="TreeGrafter"/>
</dbReference>
<comment type="caution">
    <text evidence="10">The sequence shown here is derived from an EMBL/GenBank/DDBJ whole genome shotgun (WGS) entry which is preliminary data.</text>
</comment>
<dbReference type="GO" id="GO:0006013">
    <property type="term" value="P:mannose metabolic process"/>
    <property type="evidence" value="ECO:0007669"/>
    <property type="project" value="InterPro"/>
</dbReference>
<dbReference type="GO" id="GO:0030246">
    <property type="term" value="F:carbohydrate binding"/>
    <property type="evidence" value="ECO:0007669"/>
    <property type="project" value="InterPro"/>
</dbReference>
<evidence type="ECO:0000256" key="1">
    <source>
        <dbReference type="ARBA" id="ARBA00000365"/>
    </source>
</evidence>
<dbReference type="PANTHER" id="PTHR46017">
    <property type="entry name" value="ALPHA-MANNOSIDASE 2C1"/>
    <property type="match status" value="1"/>
</dbReference>
<dbReference type="GO" id="GO:0046872">
    <property type="term" value="F:metal ion binding"/>
    <property type="evidence" value="ECO:0007669"/>
    <property type="project" value="UniProtKB-KW"/>
</dbReference>
<evidence type="ECO:0000256" key="7">
    <source>
        <dbReference type="ARBA" id="ARBA00054985"/>
    </source>
</evidence>
<keyword evidence="6" id="KW-0326">Glycosidase</keyword>
<dbReference type="EC" id="3.2.1.24" evidence="3"/>
<dbReference type="Pfam" id="PF22907">
    <property type="entry name" value="Ams1-like_1st"/>
    <property type="match status" value="1"/>
</dbReference>
<sequence length="1150" mass="127612">MTCHHQHGSSPQYPALNPSAGAKWIKNLTQDRLGQFNGGHFGDVNLGSVLYARKEDKKEYVKLQVWSAPGLSKPSFAEAMKQEFREASKGERFGPSWTNHWWKVSLTLPQGEFAQYERVQFEFDPGCEAMILDTDGTPLHGITGGYGGDRRVEYIIPDAARKAGKHELVIESSCNGMFGMAGGGIGPPDPNRYFTLDTADIVLPHMPAWRLLWDFTTLRELVDTLPGNTPLQNKALTTANAIMNTFVRDDPSSIGRARALAEGVFGAGWEERGAGVYDDVEGEKGRNLVWGIGHCHIDTAWLWPYSVTQQKTARSWATQLDLMERYPEHRFACSQAQQFKWLEEQYPTLFTRLSAQVAAGKFHPIGGSWVENDANMPSGEALVRQFLFGQRYFQQKFGLRCQTAWLPDSFGLTGALPQLIRAAGMKYFFTQKLSWNNINNFPHTTFNWVGIDGTQVLCHMTPVDTYTAQATVGDVNRAVSNHKNLESSDTSLLVFGNGDGGGGPLPKMLENLRRMRAVTNTHRELPPVHMGRSVDEFFDYLSGSTAAGATLPNWRGELYLEFHRGTYTSHGSIKKGNRHSEILLRDVEHLATIASLERDIKYAYPRKKINECWEKVLLNQFHDVLPGSAIGMVYDDAEKLYAEVRKDGNKMLDDAFDIIFGGVAARLDASASVAGVEQLVAYNTTPFARREVVCVPLALAQAQAQLLGAQVQGDKEAFMVVHAPSGARAVGVETRPVTEAWGYTPASVYTNGADHFVLRNATLQLTISGGRITSLLDVALKRELLLEGASGGLVIFEDRPNSWDAWDVEIHHLEKPTLLSFERVSVVAQGPLRAAVHAEVAYGASRIWVTISLDAVPASTKADSRSLIRFDAKVDWHQRHEFLKFELPLNIHSETATYETQFGHLQRPTHKNTTWDMAKFEVCGHKYADLSEYGYGVALLSESKYGFSCLGSTLRMSLLRAATEPDADQDQGEHKFSWAVMPHKGHFLESDVPVAAYLFNSPLYLRALAPGASASALHRTHSLFVVHGAPNVVLETIKRGEDDTEGEWSVVLRLYEAFGGHAQATLRLARGMDVQAAYLTNLLEDVDEEAVKLTLHRTEDAVGQSVNGDEVGLELAFRGFEVKTVKLVLGKKKARKVVQDKRESWVTVDA</sequence>
<feature type="domain" description="Glycoside hydrolase family 38 central" evidence="9">
    <location>
        <begin position="561"/>
        <end position="641"/>
    </location>
</feature>
<protein>
    <recommendedName>
        <fullName evidence="8">Alpha-mannosidase</fullName>
        <ecNumber evidence="3">3.2.1.24</ecNumber>
    </recommendedName>
</protein>
<name>A0AAD6UCZ8_9AGAR</name>
<dbReference type="InterPro" id="IPR011682">
    <property type="entry name" value="Glyco_hydro_38_C"/>
</dbReference>
<evidence type="ECO:0000256" key="4">
    <source>
        <dbReference type="ARBA" id="ARBA00022723"/>
    </source>
</evidence>
<dbReference type="Pfam" id="PF07748">
    <property type="entry name" value="Glyco_hydro_38C"/>
    <property type="match status" value="1"/>
</dbReference>
<gene>
    <name evidence="10" type="ORF">B0H15DRAFT_901007</name>
</gene>
<dbReference type="InterPro" id="IPR037094">
    <property type="entry name" value="Glyco_hydro_38_cen_sf"/>
</dbReference>
<dbReference type="InterPro" id="IPR028995">
    <property type="entry name" value="Glyco_hydro_57/38_cen_sf"/>
</dbReference>
<dbReference type="Proteomes" id="UP001222325">
    <property type="component" value="Unassembled WGS sequence"/>
</dbReference>
<dbReference type="InterPro" id="IPR015341">
    <property type="entry name" value="Glyco_hydro_38_cen"/>
</dbReference>
<keyword evidence="11" id="KW-1185">Reference proteome</keyword>
<dbReference type="Pfam" id="PF09261">
    <property type="entry name" value="Alpha-mann_mid"/>
    <property type="match status" value="1"/>
</dbReference>
<dbReference type="InterPro" id="IPR000602">
    <property type="entry name" value="Glyco_hydro_38_N"/>
</dbReference>
<dbReference type="AlphaFoldDB" id="A0AAD6UCZ8"/>
<reference evidence="10" key="1">
    <citation type="submission" date="2023-03" db="EMBL/GenBank/DDBJ databases">
        <title>Massive genome expansion in bonnet fungi (Mycena s.s.) driven by repeated elements and novel gene families across ecological guilds.</title>
        <authorList>
            <consortium name="Lawrence Berkeley National Laboratory"/>
            <person name="Harder C.B."/>
            <person name="Miyauchi S."/>
            <person name="Viragh M."/>
            <person name="Kuo A."/>
            <person name="Thoen E."/>
            <person name="Andreopoulos B."/>
            <person name="Lu D."/>
            <person name="Skrede I."/>
            <person name="Drula E."/>
            <person name="Henrissat B."/>
            <person name="Morin E."/>
            <person name="Kohler A."/>
            <person name="Barry K."/>
            <person name="LaButti K."/>
            <person name="Morin E."/>
            <person name="Salamov A."/>
            <person name="Lipzen A."/>
            <person name="Mereny Z."/>
            <person name="Hegedus B."/>
            <person name="Baldrian P."/>
            <person name="Stursova M."/>
            <person name="Weitz H."/>
            <person name="Taylor A."/>
            <person name="Grigoriev I.V."/>
            <person name="Nagy L.G."/>
            <person name="Martin F."/>
            <person name="Kauserud H."/>
        </authorList>
    </citation>
    <scope>NUCLEOTIDE SEQUENCE</scope>
    <source>
        <strain evidence="10">CBHHK173m</strain>
    </source>
</reference>
<dbReference type="SUPFAM" id="SSF88688">
    <property type="entry name" value="Families 57/38 glycoside transferase middle domain"/>
    <property type="match status" value="1"/>
</dbReference>
<dbReference type="Pfam" id="PF01074">
    <property type="entry name" value="Glyco_hydro_38N"/>
    <property type="match status" value="1"/>
</dbReference>
<dbReference type="InterPro" id="IPR027291">
    <property type="entry name" value="Glyco_hydro_38_N_sf"/>
</dbReference>
<dbReference type="CDD" id="cd10812">
    <property type="entry name" value="GH38N_AMII_ScAms1_like"/>
    <property type="match status" value="1"/>
</dbReference>
<dbReference type="Gene3D" id="2.70.98.30">
    <property type="entry name" value="Golgi alpha-mannosidase II, domain 4"/>
    <property type="match status" value="1"/>
</dbReference>
<dbReference type="InterPro" id="IPR054723">
    <property type="entry name" value="Ams1-like_N"/>
</dbReference>
<dbReference type="FunFam" id="3.20.110.10:FF:000002">
    <property type="entry name" value="alpha-mannosidase 2C1 isoform X1"/>
    <property type="match status" value="1"/>
</dbReference>
<dbReference type="Pfam" id="PF17677">
    <property type="entry name" value="Glyco_hydro38C2"/>
    <property type="match status" value="1"/>
</dbReference>
<organism evidence="10 11">
    <name type="scientific">Mycena belliarum</name>
    <dbReference type="NCBI Taxonomy" id="1033014"/>
    <lineage>
        <taxon>Eukaryota</taxon>
        <taxon>Fungi</taxon>
        <taxon>Dikarya</taxon>
        <taxon>Basidiomycota</taxon>
        <taxon>Agaricomycotina</taxon>
        <taxon>Agaricomycetes</taxon>
        <taxon>Agaricomycetidae</taxon>
        <taxon>Agaricales</taxon>
        <taxon>Marasmiineae</taxon>
        <taxon>Mycenaceae</taxon>
        <taxon>Mycena</taxon>
    </lineage>
</organism>
<evidence type="ECO:0000256" key="3">
    <source>
        <dbReference type="ARBA" id="ARBA00012752"/>
    </source>
</evidence>
<dbReference type="SMART" id="SM00872">
    <property type="entry name" value="Alpha-mann_mid"/>
    <property type="match status" value="1"/>
</dbReference>
<evidence type="ECO:0000256" key="6">
    <source>
        <dbReference type="ARBA" id="ARBA00023295"/>
    </source>
</evidence>
<dbReference type="InterPro" id="IPR011013">
    <property type="entry name" value="Gal_mutarotase_sf_dom"/>
</dbReference>
<dbReference type="GO" id="GO:0000329">
    <property type="term" value="C:fungal-type vacuole membrane"/>
    <property type="evidence" value="ECO:0007669"/>
    <property type="project" value="TreeGrafter"/>
</dbReference>